<evidence type="ECO:0000256" key="1">
    <source>
        <dbReference type="ARBA" id="ARBA00022691"/>
    </source>
</evidence>
<evidence type="ECO:0000256" key="4">
    <source>
        <dbReference type="ARBA" id="ARBA00023014"/>
    </source>
</evidence>
<evidence type="ECO:0000256" key="2">
    <source>
        <dbReference type="ARBA" id="ARBA00022723"/>
    </source>
</evidence>
<keyword evidence="3" id="KW-0408">Iron</keyword>
<dbReference type="Gene3D" id="3.20.20.70">
    <property type="entry name" value="Aldolase class I"/>
    <property type="match status" value="1"/>
</dbReference>
<dbReference type="PANTHER" id="PTHR43273">
    <property type="entry name" value="ANAEROBIC SULFATASE-MATURATING ENZYME HOMOLOG ASLB-RELATED"/>
    <property type="match status" value="1"/>
</dbReference>
<name>A0ABY3PM60_9CYAN</name>
<dbReference type="InterPro" id="IPR026357">
    <property type="entry name" value="rSAM_SPASM_GrrM_OscB"/>
</dbReference>
<organism evidence="6 7">
    <name type="scientific">Gloeobacter morelensis MG652769</name>
    <dbReference type="NCBI Taxonomy" id="2781736"/>
    <lineage>
        <taxon>Bacteria</taxon>
        <taxon>Bacillati</taxon>
        <taxon>Cyanobacteriota</taxon>
        <taxon>Cyanophyceae</taxon>
        <taxon>Gloeobacterales</taxon>
        <taxon>Gloeobacteraceae</taxon>
        <taxon>Gloeobacter</taxon>
        <taxon>Gloeobacter morelensis</taxon>
    </lineage>
</organism>
<keyword evidence="7" id="KW-1185">Reference proteome</keyword>
<sequence>MVQLTDSCNAPAEFEDFGPIKLVVIQPTSYCNLDCDYCYLHERHLSNCLPLELVEPIFKTIFTSCFLGSEFTVCWHAGEPLTVSLSYFQEAYRRIAEANRRFNTRNCHVSHSVQTNGTLIHQAWCDFFKEHHFHVGVSLDGPAFLHDAHRKTRKGTGTHAAAMRGIAYLQKNAIPYSVICVLTHDSLDYPDEIFAFFRDHGIYEVAFNMEETEGANRYSSLNARGTLERYRAFIERFWWLVAESQGLVKLREFESVCSLIYTGERLLASDMNHPFAIVNIDWQGNFATFDPELLSVDIAPYGKFILGNVLTDSFEAACRTEKFGRIWKDIACGLHLCRERCEYFGLCGGGAASNKYWENGAFASAQTMACRLRSQIVTDVVITQLESSLGLAGSPPATIADSP</sequence>
<keyword evidence="2" id="KW-0479">Metal-binding</keyword>
<dbReference type="CDD" id="cd01335">
    <property type="entry name" value="Radical_SAM"/>
    <property type="match status" value="1"/>
</dbReference>
<dbReference type="Pfam" id="PF04055">
    <property type="entry name" value="Radical_SAM"/>
    <property type="match status" value="1"/>
</dbReference>
<evidence type="ECO:0000313" key="6">
    <source>
        <dbReference type="EMBL" id="UFP94748.1"/>
    </source>
</evidence>
<protein>
    <submittedName>
        <fullName evidence="6">GRRM system radical SAM/SPASM domain protein</fullName>
    </submittedName>
</protein>
<gene>
    <name evidence="6" type="primary">grrM</name>
    <name evidence="6" type="ORF">ISF26_00375</name>
</gene>
<evidence type="ECO:0000256" key="3">
    <source>
        <dbReference type="ARBA" id="ARBA00023004"/>
    </source>
</evidence>
<dbReference type="PANTHER" id="PTHR43273:SF8">
    <property type="entry name" value="RADICAL SAM DOMAIN PROTEIN"/>
    <property type="match status" value="1"/>
</dbReference>
<dbReference type="InterPro" id="IPR058240">
    <property type="entry name" value="rSAM_sf"/>
</dbReference>
<dbReference type="PROSITE" id="PS51918">
    <property type="entry name" value="RADICAL_SAM"/>
    <property type="match status" value="1"/>
</dbReference>
<reference evidence="6 7" key="1">
    <citation type="journal article" date="2021" name="Genome Biol. Evol.">
        <title>Complete Genome Sequencing of a Novel Gloeobacter Species from a Waterfall Cave in Mexico.</title>
        <authorList>
            <person name="Saw J.H."/>
            <person name="Cardona T."/>
            <person name="Montejano G."/>
        </authorList>
    </citation>
    <scope>NUCLEOTIDE SEQUENCE [LARGE SCALE GENOMIC DNA]</scope>
    <source>
        <strain evidence="6">MG652769</strain>
    </source>
</reference>
<proteinExistence type="predicted"/>
<keyword evidence="4" id="KW-0411">Iron-sulfur</keyword>
<dbReference type="InterPro" id="IPR007197">
    <property type="entry name" value="rSAM"/>
</dbReference>
<keyword evidence="1" id="KW-0949">S-adenosyl-L-methionine</keyword>
<dbReference type="SUPFAM" id="SSF102114">
    <property type="entry name" value="Radical SAM enzymes"/>
    <property type="match status" value="1"/>
</dbReference>
<evidence type="ECO:0000259" key="5">
    <source>
        <dbReference type="PROSITE" id="PS51918"/>
    </source>
</evidence>
<dbReference type="SFLD" id="SFLDG01072">
    <property type="entry name" value="dehydrogenase_like"/>
    <property type="match status" value="1"/>
</dbReference>
<dbReference type="NCBIfam" id="TIGR04261">
    <property type="entry name" value="rSAM_GlyRichRpt"/>
    <property type="match status" value="1"/>
</dbReference>
<dbReference type="InterPro" id="IPR023867">
    <property type="entry name" value="Sulphatase_maturase_rSAM"/>
</dbReference>
<dbReference type="InterPro" id="IPR013785">
    <property type="entry name" value="Aldolase_TIM"/>
</dbReference>
<feature type="domain" description="Radical SAM core" evidence="5">
    <location>
        <begin position="15"/>
        <end position="251"/>
    </location>
</feature>
<dbReference type="SFLD" id="SFLDG01067">
    <property type="entry name" value="SPASM/twitch_domain_containing"/>
    <property type="match status" value="1"/>
</dbReference>
<dbReference type="Proteomes" id="UP001054846">
    <property type="component" value="Chromosome"/>
</dbReference>
<accession>A0ABY3PM60</accession>
<dbReference type="SFLD" id="SFLDS00029">
    <property type="entry name" value="Radical_SAM"/>
    <property type="match status" value="1"/>
</dbReference>
<evidence type="ECO:0000313" key="7">
    <source>
        <dbReference type="Proteomes" id="UP001054846"/>
    </source>
</evidence>
<dbReference type="EMBL" id="CP063845">
    <property type="protein sequence ID" value="UFP94748.1"/>
    <property type="molecule type" value="Genomic_DNA"/>
</dbReference>
<dbReference type="RefSeq" id="WP_230841805.1">
    <property type="nucleotide sequence ID" value="NZ_CP063845.1"/>
</dbReference>
<dbReference type="SFLD" id="SFLDG01386">
    <property type="entry name" value="main_SPASM_domain-containing"/>
    <property type="match status" value="1"/>
</dbReference>